<evidence type="ECO:0000256" key="1">
    <source>
        <dbReference type="ARBA" id="ARBA00022723"/>
    </source>
</evidence>
<organism evidence="3 4">
    <name type="scientific">Umbelopsis vinacea</name>
    <dbReference type="NCBI Taxonomy" id="44442"/>
    <lineage>
        <taxon>Eukaryota</taxon>
        <taxon>Fungi</taxon>
        <taxon>Fungi incertae sedis</taxon>
        <taxon>Mucoromycota</taxon>
        <taxon>Mucoromycotina</taxon>
        <taxon>Umbelopsidomycetes</taxon>
        <taxon>Umbelopsidales</taxon>
        <taxon>Umbelopsidaceae</taxon>
        <taxon>Umbelopsis</taxon>
    </lineage>
</organism>
<dbReference type="CDD" id="cd00371">
    <property type="entry name" value="HMA"/>
    <property type="match status" value="1"/>
</dbReference>
<accession>A0A8H7ULF6</accession>
<evidence type="ECO:0000259" key="2">
    <source>
        <dbReference type="Pfam" id="PF00403"/>
    </source>
</evidence>
<dbReference type="Pfam" id="PF00403">
    <property type="entry name" value="HMA"/>
    <property type="match status" value="1"/>
</dbReference>
<dbReference type="SUPFAM" id="SSF55008">
    <property type="entry name" value="HMA, heavy metal-associated domain"/>
    <property type="match status" value="1"/>
</dbReference>
<dbReference type="AlphaFoldDB" id="A0A8H7ULF6"/>
<proteinExistence type="predicted"/>
<keyword evidence="1" id="KW-0479">Metal-binding</keyword>
<feature type="domain" description="HMA" evidence="2">
    <location>
        <begin position="115"/>
        <end position="172"/>
    </location>
</feature>
<dbReference type="InterPro" id="IPR006121">
    <property type="entry name" value="HMA_dom"/>
</dbReference>
<dbReference type="PROSITE" id="PS51257">
    <property type="entry name" value="PROKAR_LIPOPROTEIN"/>
    <property type="match status" value="1"/>
</dbReference>
<name>A0A8H7ULF6_9FUNG</name>
<sequence>MTTNPRPAPFLGQHSFPLLSALLSSSCCVIQLVLNLFSFSCAGFSILTPYRPYLVALTAVSLSYTLFSRGLDSETLGIVLLCLLLMVSPDAVDYYNRTGYFESDTAAITHYLMGIEGMSCMACANRVKQTLETSPLVEEAKIFFQNASAIVTVATTSSTDHHAKHIVELVHNLHDKYSAVILESW</sequence>
<evidence type="ECO:0000313" key="4">
    <source>
        <dbReference type="Proteomes" id="UP000612746"/>
    </source>
</evidence>
<dbReference type="InterPro" id="IPR036163">
    <property type="entry name" value="HMA_dom_sf"/>
</dbReference>
<dbReference type="EMBL" id="JAEPRA010000006">
    <property type="protein sequence ID" value="KAG2184088.1"/>
    <property type="molecule type" value="Genomic_DNA"/>
</dbReference>
<comment type="caution">
    <text evidence="3">The sequence shown here is derived from an EMBL/GenBank/DDBJ whole genome shotgun (WGS) entry which is preliminary data.</text>
</comment>
<dbReference type="OrthoDB" id="689350at2759"/>
<dbReference type="Gene3D" id="3.30.70.100">
    <property type="match status" value="1"/>
</dbReference>
<dbReference type="GO" id="GO:0046872">
    <property type="term" value="F:metal ion binding"/>
    <property type="evidence" value="ECO:0007669"/>
    <property type="project" value="UniProtKB-KW"/>
</dbReference>
<gene>
    <name evidence="3" type="ORF">INT44_009103</name>
</gene>
<dbReference type="PROSITE" id="PS01047">
    <property type="entry name" value="HMA_1"/>
    <property type="match status" value="1"/>
</dbReference>
<dbReference type="Proteomes" id="UP000612746">
    <property type="component" value="Unassembled WGS sequence"/>
</dbReference>
<dbReference type="InterPro" id="IPR017969">
    <property type="entry name" value="Heavy-metal-associated_CS"/>
</dbReference>
<protein>
    <recommendedName>
        <fullName evidence="2">HMA domain-containing protein</fullName>
    </recommendedName>
</protein>
<evidence type="ECO:0000313" key="3">
    <source>
        <dbReference type="EMBL" id="KAG2184088.1"/>
    </source>
</evidence>
<keyword evidence="4" id="KW-1185">Reference proteome</keyword>
<reference evidence="3" key="1">
    <citation type="submission" date="2020-12" db="EMBL/GenBank/DDBJ databases">
        <title>Metabolic potential, ecology and presence of endohyphal bacteria is reflected in genomic diversity of Mucoromycotina.</title>
        <authorList>
            <person name="Muszewska A."/>
            <person name="Okrasinska A."/>
            <person name="Steczkiewicz K."/>
            <person name="Drgas O."/>
            <person name="Orlowska M."/>
            <person name="Perlinska-Lenart U."/>
            <person name="Aleksandrzak-Piekarczyk T."/>
            <person name="Szatraj K."/>
            <person name="Zielenkiewicz U."/>
            <person name="Pilsyk S."/>
            <person name="Malc E."/>
            <person name="Mieczkowski P."/>
            <person name="Kruszewska J.S."/>
            <person name="Biernat P."/>
            <person name="Pawlowska J."/>
        </authorList>
    </citation>
    <scope>NUCLEOTIDE SEQUENCE</scope>
    <source>
        <strain evidence="3">WA0000051536</strain>
    </source>
</reference>